<keyword evidence="7" id="KW-0594">Phospholipid biosynthesis</keyword>
<dbReference type="PANTHER" id="PTHR12358:SF54">
    <property type="entry name" value="SPHINGOSINE KINASE RELATED PROTEIN"/>
    <property type="match status" value="1"/>
</dbReference>
<dbReference type="NCBIfam" id="TIGR00147">
    <property type="entry name" value="YegS/Rv2252/BmrU family lipid kinase"/>
    <property type="match status" value="1"/>
</dbReference>
<dbReference type="SMART" id="SM00046">
    <property type="entry name" value="DAGKc"/>
    <property type="match status" value="1"/>
</dbReference>
<dbReference type="GO" id="GO:0005524">
    <property type="term" value="F:ATP binding"/>
    <property type="evidence" value="ECO:0007669"/>
    <property type="project" value="UniProtKB-KW"/>
</dbReference>
<keyword evidence="5" id="KW-0418">Kinase</keyword>
<dbReference type="InterPro" id="IPR045540">
    <property type="entry name" value="YegS/DAGK_C"/>
</dbReference>
<evidence type="ECO:0000256" key="3">
    <source>
        <dbReference type="ARBA" id="ARBA00022679"/>
    </source>
</evidence>
<evidence type="ECO:0000256" key="6">
    <source>
        <dbReference type="ARBA" id="ARBA00022840"/>
    </source>
</evidence>
<name>A0A6J4KLX6_9CHLR</name>
<evidence type="ECO:0000256" key="2">
    <source>
        <dbReference type="ARBA" id="ARBA00005983"/>
    </source>
</evidence>
<dbReference type="GO" id="GO:0008654">
    <property type="term" value="P:phospholipid biosynthetic process"/>
    <property type="evidence" value="ECO:0007669"/>
    <property type="project" value="UniProtKB-KW"/>
</dbReference>
<sequence>MRSDDNSVPETKPVSYKRVLVILNPSSGQHSEEETRGLIEDRFQHAGLQYEIRTTQGEGDALEWAKAAEQDGFDIVAVAGGDGTIMEAMSGLIDAKSNIPLAQIPAGTANLLARALAIPADVEQSLEILFSGREERLDVGYLPDQKRYFALMAGCGYDAQLIGDATRELKNVLGFGAYVVTGFTNLFRLRRSRIELTVDGRTERFRANTVMIVNVGEIANLGIKLGENIHPHDGKLDVIIATPASVLGALGVLFRILTGRFKGHSDLRYLRVERVSIVARPPLATQVDGEALGETPLNIETVPKGALLLVPAEYKVAAEQQS</sequence>
<dbReference type="EMBL" id="CADCTR010001710">
    <property type="protein sequence ID" value="CAA9308550.1"/>
    <property type="molecule type" value="Genomic_DNA"/>
</dbReference>
<proteinExistence type="inferred from homology"/>
<evidence type="ECO:0000256" key="8">
    <source>
        <dbReference type="ARBA" id="ARBA00023264"/>
    </source>
</evidence>
<evidence type="ECO:0000256" key="4">
    <source>
        <dbReference type="ARBA" id="ARBA00022741"/>
    </source>
</evidence>
<keyword evidence="4" id="KW-0547">Nucleotide-binding</keyword>
<dbReference type="InterPro" id="IPR005218">
    <property type="entry name" value="Diacylglycerol/lipid_kinase"/>
</dbReference>
<accession>A0A6J4KLX6</accession>
<keyword evidence="7" id="KW-0444">Lipid biosynthesis</keyword>
<dbReference type="InterPro" id="IPR016064">
    <property type="entry name" value="NAD/diacylglycerol_kinase_sf"/>
</dbReference>
<dbReference type="Gene3D" id="2.60.200.40">
    <property type="match status" value="1"/>
</dbReference>
<dbReference type="PROSITE" id="PS50146">
    <property type="entry name" value="DAGK"/>
    <property type="match status" value="1"/>
</dbReference>
<dbReference type="Gene3D" id="3.40.50.10330">
    <property type="entry name" value="Probable inorganic polyphosphate/atp-NAD kinase, domain 1"/>
    <property type="match status" value="1"/>
</dbReference>
<dbReference type="Pfam" id="PF00781">
    <property type="entry name" value="DAGK_cat"/>
    <property type="match status" value="1"/>
</dbReference>
<organism evidence="10">
    <name type="scientific">uncultured Chloroflexia bacterium</name>
    <dbReference type="NCBI Taxonomy" id="1672391"/>
    <lineage>
        <taxon>Bacteria</taxon>
        <taxon>Bacillati</taxon>
        <taxon>Chloroflexota</taxon>
        <taxon>Chloroflexia</taxon>
        <taxon>environmental samples</taxon>
    </lineage>
</organism>
<dbReference type="PANTHER" id="PTHR12358">
    <property type="entry name" value="SPHINGOSINE KINASE"/>
    <property type="match status" value="1"/>
</dbReference>
<gene>
    <name evidence="10" type="ORF">AVDCRST_MAG93-5071</name>
</gene>
<dbReference type="SUPFAM" id="SSF111331">
    <property type="entry name" value="NAD kinase/diacylglycerol kinase-like"/>
    <property type="match status" value="1"/>
</dbReference>
<dbReference type="InterPro" id="IPR050187">
    <property type="entry name" value="Lipid_Phosphate_FormReg"/>
</dbReference>
<keyword evidence="3" id="KW-0808">Transferase</keyword>
<evidence type="ECO:0000259" key="9">
    <source>
        <dbReference type="PROSITE" id="PS50146"/>
    </source>
</evidence>
<evidence type="ECO:0000256" key="1">
    <source>
        <dbReference type="ARBA" id="ARBA00001946"/>
    </source>
</evidence>
<evidence type="ECO:0000256" key="7">
    <source>
        <dbReference type="ARBA" id="ARBA00023209"/>
    </source>
</evidence>
<protein>
    <recommendedName>
        <fullName evidence="9">DAGKc domain-containing protein</fullName>
    </recommendedName>
</protein>
<comment type="cofactor">
    <cofactor evidence="1">
        <name>Mg(2+)</name>
        <dbReference type="ChEBI" id="CHEBI:18420"/>
    </cofactor>
</comment>
<evidence type="ECO:0000256" key="5">
    <source>
        <dbReference type="ARBA" id="ARBA00022777"/>
    </source>
</evidence>
<reference evidence="10" key="1">
    <citation type="submission" date="2020-02" db="EMBL/GenBank/DDBJ databases">
        <authorList>
            <person name="Meier V. D."/>
        </authorList>
    </citation>
    <scope>NUCLEOTIDE SEQUENCE</scope>
    <source>
        <strain evidence="10">AVDCRST_MAG93</strain>
    </source>
</reference>
<keyword evidence="8" id="KW-1208">Phospholipid metabolism</keyword>
<dbReference type="InterPro" id="IPR017438">
    <property type="entry name" value="ATP-NAD_kinase_N"/>
</dbReference>
<evidence type="ECO:0000313" key="10">
    <source>
        <dbReference type="EMBL" id="CAA9308550.1"/>
    </source>
</evidence>
<keyword evidence="6" id="KW-0067">ATP-binding</keyword>
<dbReference type="InterPro" id="IPR001206">
    <property type="entry name" value="Diacylglycerol_kinase_cat_dom"/>
</dbReference>
<feature type="domain" description="DAGKc" evidence="9">
    <location>
        <begin position="14"/>
        <end position="146"/>
    </location>
</feature>
<comment type="similarity">
    <text evidence="2">Belongs to the diacylglycerol/lipid kinase family.</text>
</comment>
<keyword evidence="7" id="KW-0443">Lipid metabolism</keyword>
<dbReference type="Pfam" id="PF19279">
    <property type="entry name" value="YegS_C"/>
    <property type="match status" value="1"/>
</dbReference>
<dbReference type="AlphaFoldDB" id="A0A6J4KLX6"/>
<dbReference type="GO" id="GO:0016301">
    <property type="term" value="F:kinase activity"/>
    <property type="evidence" value="ECO:0007669"/>
    <property type="project" value="UniProtKB-KW"/>
</dbReference>